<comment type="similarity">
    <text evidence="2 4">Belongs to the pyridoxal phosphate-binding protein YggS/PROSC family.</text>
</comment>
<comment type="caution">
    <text evidence="6">The sequence shown here is derived from an EMBL/GenBank/DDBJ whole genome shotgun (WGS) entry which is preliminary data.</text>
</comment>
<dbReference type="Pfam" id="PF01168">
    <property type="entry name" value="Ala_racemase_N"/>
    <property type="match status" value="1"/>
</dbReference>
<evidence type="ECO:0000256" key="1">
    <source>
        <dbReference type="ARBA" id="ARBA00022898"/>
    </source>
</evidence>
<dbReference type="NCBIfam" id="TIGR00044">
    <property type="entry name" value="YggS family pyridoxal phosphate-dependent enzyme"/>
    <property type="match status" value="1"/>
</dbReference>
<dbReference type="InterPro" id="IPR029066">
    <property type="entry name" value="PLP-binding_barrel"/>
</dbReference>
<evidence type="ECO:0000256" key="2">
    <source>
        <dbReference type="HAMAP-Rule" id="MF_02087"/>
    </source>
</evidence>
<dbReference type="FunFam" id="3.20.20.10:FF:000018">
    <property type="entry name" value="Pyridoxal phosphate homeostasis protein"/>
    <property type="match status" value="1"/>
</dbReference>
<dbReference type="EMBL" id="PKUQ01000031">
    <property type="protein sequence ID" value="PLW76264.1"/>
    <property type="molecule type" value="Genomic_DNA"/>
</dbReference>
<dbReference type="Gene3D" id="3.20.20.10">
    <property type="entry name" value="Alanine racemase"/>
    <property type="match status" value="1"/>
</dbReference>
<name>A0A2N5XP42_9HYPH</name>
<sequence>MSIPSQLAQVRQAIAECEKAAERVSGCVTLIAVSKTFDADVIRDALEAGQRVFGENKVQETKGKWPQLRKEFEDVELHLIGPLQSNKAKEAVALFDVIHTVDRKKIARAIRVEMEKQSKTIDLFIQINTGAEPQKAGIMPKDADAFIGFCQGELGMTIRGLMCIPPVEENPKAHFKLLRKIAKRNGIAELSMGMSADYPEAIKQGATFVRVGSAIFGHRPKPHSSSDTGLSV</sequence>
<comment type="cofactor">
    <cofactor evidence="3">
        <name>pyridoxal 5'-phosphate</name>
        <dbReference type="ChEBI" id="CHEBI:597326"/>
    </cofactor>
</comment>
<evidence type="ECO:0000313" key="6">
    <source>
        <dbReference type="EMBL" id="PLW76264.1"/>
    </source>
</evidence>
<evidence type="ECO:0000313" key="7">
    <source>
        <dbReference type="Proteomes" id="UP000234881"/>
    </source>
</evidence>
<evidence type="ECO:0000256" key="4">
    <source>
        <dbReference type="RuleBase" id="RU004514"/>
    </source>
</evidence>
<dbReference type="SUPFAM" id="SSF51419">
    <property type="entry name" value="PLP-binding barrel"/>
    <property type="match status" value="1"/>
</dbReference>
<dbReference type="AlphaFoldDB" id="A0A2N5XP42"/>
<proteinExistence type="inferred from homology"/>
<keyword evidence="7" id="KW-1185">Reference proteome</keyword>
<feature type="domain" description="Alanine racemase N-terminal" evidence="5">
    <location>
        <begin position="17"/>
        <end position="220"/>
    </location>
</feature>
<protein>
    <recommendedName>
        <fullName evidence="2">Pyridoxal phosphate homeostasis protein</fullName>
        <shortName evidence="2">PLP homeostasis protein</shortName>
    </recommendedName>
</protein>
<dbReference type="HAMAP" id="MF_02087">
    <property type="entry name" value="PLP_homeostasis"/>
    <property type="match status" value="1"/>
</dbReference>
<dbReference type="OrthoDB" id="9804072at2"/>
<organism evidence="6 7">
    <name type="scientific">Cohaesibacter celericrescens</name>
    <dbReference type="NCBI Taxonomy" id="2067669"/>
    <lineage>
        <taxon>Bacteria</taxon>
        <taxon>Pseudomonadati</taxon>
        <taxon>Pseudomonadota</taxon>
        <taxon>Alphaproteobacteria</taxon>
        <taxon>Hyphomicrobiales</taxon>
        <taxon>Cohaesibacteraceae</taxon>
    </lineage>
</organism>
<dbReference type="GO" id="GO:0030170">
    <property type="term" value="F:pyridoxal phosphate binding"/>
    <property type="evidence" value="ECO:0007669"/>
    <property type="project" value="UniProtKB-UniRule"/>
</dbReference>
<dbReference type="Proteomes" id="UP000234881">
    <property type="component" value="Unassembled WGS sequence"/>
</dbReference>
<dbReference type="PANTHER" id="PTHR10146:SF14">
    <property type="entry name" value="PYRIDOXAL PHOSPHATE HOMEOSTASIS PROTEIN"/>
    <property type="match status" value="1"/>
</dbReference>
<evidence type="ECO:0000259" key="5">
    <source>
        <dbReference type="Pfam" id="PF01168"/>
    </source>
</evidence>
<feature type="modified residue" description="N6-(pyridoxal phosphate)lysine" evidence="2 3">
    <location>
        <position position="35"/>
    </location>
</feature>
<accession>A0A2N5XP42</accession>
<dbReference type="PIRSF" id="PIRSF004848">
    <property type="entry name" value="YBL036c_PLPDEIII"/>
    <property type="match status" value="1"/>
</dbReference>
<gene>
    <name evidence="6" type="ORF">C0081_15305</name>
</gene>
<evidence type="ECO:0000256" key="3">
    <source>
        <dbReference type="PIRSR" id="PIRSR004848-1"/>
    </source>
</evidence>
<dbReference type="PANTHER" id="PTHR10146">
    <property type="entry name" value="PROLINE SYNTHETASE CO-TRANSCRIBED BACTERIAL HOMOLOG PROTEIN"/>
    <property type="match status" value="1"/>
</dbReference>
<keyword evidence="1 2" id="KW-0663">Pyridoxal phosphate</keyword>
<dbReference type="InterPro" id="IPR001608">
    <property type="entry name" value="Ala_racemase_N"/>
</dbReference>
<dbReference type="RefSeq" id="WP_101534698.1">
    <property type="nucleotide sequence ID" value="NZ_PKUQ01000031.1"/>
</dbReference>
<dbReference type="CDD" id="cd00635">
    <property type="entry name" value="PLPDE_III_YBL036c_like"/>
    <property type="match status" value="1"/>
</dbReference>
<dbReference type="InterPro" id="IPR011078">
    <property type="entry name" value="PyrdxlP_homeostasis"/>
</dbReference>
<comment type="function">
    <text evidence="2">Pyridoxal 5'-phosphate (PLP)-binding protein, which is involved in PLP homeostasis.</text>
</comment>
<reference evidence="6 7" key="1">
    <citation type="submission" date="2018-01" db="EMBL/GenBank/DDBJ databases">
        <title>The draft genome sequence of Cohaesibacter sp. H1304.</title>
        <authorList>
            <person name="Wang N.-N."/>
            <person name="Du Z.-J."/>
        </authorList>
    </citation>
    <scope>NUCLEOTIDE SEQUENCE [LARGE SCALE GENOMIC DNA]</scope>
    <source>
        <strain evidence="6 7">H1304</strain>
    </source>
</reference>